<reference evidence="2" key="1">
    <citation type="submission" date="2019-09" db="EMBL/GenBank/DDBJ databases">
        <title>Antimicrobial potential of Antarctic Bacteria.</title>
        <authorList>
            <person name="Benaud N."/>
            <person name="Edwards R.J."/>
            <person name="Ferrari B.C."/>
        </authorList>
    </citation>
    <scope>NUCLEOTIDE SEQUENCE [LARGE SCALE GENOMIC DNA]</scope>
    <source>
        <strain evidence="2">SPB151</strain>
    </source>
</reference>
<dbReference type="KEGG" id="kqi:F1D05_38370"/>
<dbReference type="InterPro" id="IPR029068">
    <property type="entry name" value="Glyas_Bleomycin-R_OHBP_Dase"/>
</dbReference>
<name>A0A7G6X8Y1_9ACTN</name>
<dbReference type="RefSeq" id="WP_185445111.1">
    <property type="nucleotide sequence ID" value="NZ_CP043661.1"/>
</dbReference>
<gene>
    <name evidence="1" type="ORF">F1D05_38370</name>
</gene>
<evidence type="ECO:0008006" key="3">
    <source>
        <dbReference type="Google" id="ProtNLM"/>
    </source>
</evidence>
<accession>A0A7G6X8Y1</accession>
<sequence>MNLLFELRPVDHLEASVDYYRSLGLDPLAWPDDDTALLGPSGGRPTILLVRDPAESALGVGGVYDVGEVRAFFADHPELDWLMSPIETPLGCYAVFADRTGTCIRLLDPALPQEMREDRWQGLYAVAG</sequence>
<dbReference type="Proteomes" id="UP000515563">
    <property type="component" value="Chromosome"/>
</dbReference>
<dbReference type="AlphaFoldDB" id="A0A7G6X8Y1"/>
<evidence type="ECO:0000313" key="1">
    <source>
        <dbReference type="EMBL" id="QNE22696.1"/>
    </source>
</evidence>
<proteinExistence type="predicted"/>
<organism evidence="1 2">
    <name type="scientific">Kribbella qitaiheensis</name>
    <dbReference type="NCBI Taxonomy" id="1544730"/>
    <lineage>
        <taxon>Bacteria</taxon>
        <taxon>Bacillati</taxon>
        <taxon>Actinomycetota</taxon>
        <taxon>Actinomycetes</taxon>
        <taxon>Propionibacteriales</taxon>
        <taxon>Kribbellaceae</taxon>
        <taxon>Kribbella</taxon>
    </lineage>
</organism>
<dbReference type="EMBL" id="CP043661">
    <property type="protein sequence ID" value="QNE22696.1"/>
    <property type="molecule type" value="Genomic_DNA"/>
</dbReference>
<protein>
    <recommendedName>
        <fullName evidence="3">VOC family protein</fullName>
    </recommendedName>
</protein>
<dbReference type="SUPFAM" id="SSF54593">
    <property type="entry name" value="Glyoxalase/Bleomycin resistance protein/Dihydroxybiphenyl dioxygenase"/>
    <property type="match status" value="1"/>
</dbReference>
<keyword evidence="2" id="KW-1185">Reference proteome</keyword>
<evidence type="ECO:0000313" key="2">
    <source>
        <dbReference type="Proteomes" id="UP000515563"/>
    </source>
</evidence>
<reference evidence="1 2" key="2">
    <citation type="journal article" date="2020" name="Microbiol. Resour. Announc.">
        <title>Antarctic desert soil bacteria exhibit high novel natural product potential, evaluated through long-read genome sequencing and comparative genomics.</title>
        <authorList>
            <person name="Benaud N."/>
            <person name="Edwards R.J."/>
            <person name="Amos T.G."/>
            <person name="D'Agostino P.M."/>
            <person name="Gutierrez-Chavez C."/>
            <person name="Montgomery K."/>
            <person name="Nicetic I."/>
            <person name="Ferrari B.C."/>
        </authorList>
    </citation>
    <scope>NUCLEOTIDE SEQUENCE [LARGE SCALE GENOMIC DNA]</scope>
    <source>
        <strain evidence="1 2">SPB151</strain>
    </source>
</reference>